<organism evidence="1 2">
    <name type="scientific">Nesidiocoris tenuis</name>
    <dbReference type="NCBI Taxonomy" id="355587"/>
    <lineage>
        <taxon>Eukaryota</taxon>
        <taxon>Metazoa</taxon>
        <taxon>Ecdysozoa</taxon>
        <taxon>Arthropoda</taxon>
        <taxon>Hexapoda</taxon>
        <taxon>Insecta</taxon>
        <taxon>Pterygota</taxon>
        <taxon>Neoptera</taxon>
        <taxon>Paraneoptera</taxon>
        <taxon>Hemiptera</taxon>
        <taxon>Heteroptera</taxon>
        <taxon>Panheteroptera</taxon>
        <taxon>Cimicomorpha</taxon>
        <taxon>Miridae</taxon>
        <taxon>Dicyphina</taxon>
        <taxon>Nesidiocoris</taxon>
    </lineage>
</organism>
<proteinExistence type="predicted"/>
<gene>
    <name evidence="1" type="ORF">NTJ_02595</name>
</gene>
<accession>A0ABN7ABV7</accession>
<evidence type="ECO:0000313" key="1">
    <source>
        <dbReference type="EMBL" id="BES89788.1"/>
    </source>
</evidence>
<dbReference type="Proteomes" id="UP001307889">
    <property type="component" value="Chromosome 2"/>
</dbReference>
<sequence>MAHPGAGSDTTRTPTAVYRQIIGIPPPFDGTEPWSSYTQRLGQYFFTNDIPDGKKGSVWITSITSPVFEVLRELCHPALSVQ</sequence>
<keyword evidence="2" id="KW-1185">Reference proteome</keyword>
<dbReference type="EMBL" id="AP028910">
    <property type="protein sequence ID" value="BES89788.1"/>
    <property type="molecule type" value="Genomic_DNA"/>
</dbReference>
<evidence type="ECO:0000313" key="2">
    <source>
        <dbReference type="Proteomes" id="UP001307889"/>
    </source>
</evidence>
<name>A0ABN7ABV7_9HEMI</name>
<reference evidence="1 2" key="1">
    <citation type="submission" date="2023-09" db="EMBL/GenBank/DDBJ databases">
        <title>Nesidiocoris tenuis whole genome shotgun sequence.</title>
        <authorList>
            <person name="Shibata T."/>
            <person name="Shimoda M."/>
            <person name="Kobayashi T."/>
            <person name="Uehara T."/>
        </authorList>
    </citation>
    <scope>NUCLEOTIDE SEQUENCE [LARGE SCALE GENOMIC DNA]</scope>
    <source>
        <strain evidence="1 2">Japan</strain>
    </source>
</reference>
<protein>
    <submittedName>
        <fullName evidence="1">Uncharacterized protein</fullName>
    </submittedName>
</protein>